<dbReference type="PANTHER" id="PTHR43477">
    <property type="entry name" value="DIHYDROANTICAPSIN 7-DEHYDROGENASE"/>
    <property type="match status" value="1"/>
</dbReference>
<dbReference type="InterPro" id="IPR002347">
    <property type="entry name" value="SDR_fam"/>
</dbReference>
<dbReference type="InterPro" id="IPR036291">
    <property type="entry name" value="NAD(P)-bd_dom_sf"/>
</dbReference>
<name>A0A437LZS7_9SPHN</name>
<organism evidence="3 4">
    <name type="scientific">Sphingomonas crocodyli</name>
    <dbReference type="NCBI Taxonomy" id="1979270"/>
    <lineage>
        <taxon>Bacteria</taxon>
        <taxon>Pseudomonadati</taxon>
        <taxon>Pseudomonadota</taxon>
        <taxon>Alphaproteobacteria</taxon>
        <taxon>Sphingomonadales</taxon>
        <taxon>Sphingomonadaceae</taxon>
        <taxon>Sphingomonas</taxon>
    </lineage>
</organism>
<comment type="caution">
    <text evidence="3">The sequence shown here is derived from an EMBL/GenBank/DDBJ whole genome shotgun (WGS) entry which is preliminary data.</text>
</comment>
<dbReference type="PANTHER" id="PTHR43477:SF1">
    <property type="entry name" value="DIHYDROANTICAPSIN 7-DEHYDROGENASE"/>
    <property type="match status" value="1"/>
</dbReference>
<dbReference type="PROSITE" id="PS00061">
    <property type="entry name" value="ADH_SHORT"/>
    <property type="match status" value="1"/>
</dbReference>
<dbReference type="PRINTS" id="PR00081">
    <property type="entry name" value="GDHRDH"/>
</dbReference>
<dbReference type="RefSeq" id="WP_127744943.1">
    <property type="nucleotide sequence ID" value="NZ_SACN01000002.1"/>
</dbReference>
<accession>A0A437LZS7</accession>
<dbReference type="InterPro" id="IPR051122">
    <property type="entry name" value="SDR_DHRS6-like"/>
</dbReference>
<dbReference type="InterPro" id="IPR020904">
    <property type="entry name" value="Sc_DH/Rdtase_CS"/>
</dbReference>
<gene>
    <name evidence="3" type="ORF">EOD43_15430</name>
</gene>
<dbReference type="CDD" id="cd05233">
    <property type="entry name" value="SDR_c"/>
    <property type="match status" value="1"/>
</dbReference>
<sequence length="249" mass="25722">MKSLEGKIAVITGGNSGIGLATAQLFASEGARVVITGRRKDALDDAVQSIGPDALGIQGDVADIEHHREIAQVVHDRFGGADIYVANAGMNLITASGQVSEAEYDAQFATNARGIFFGVQSITPVLRDGASIILVGSLASEKVLEGHAVYAGTKAAIGAFARSWALEFKERGIRVNVLSPGPVETAILDKMGIAPADRAAFIEGFASAIPLGRFGQPSELADAALFLASNASSFVTGINLRVDGGMALL</sequence>
<dbReference type="EMBL" id="SACN01000002">
    <property type="protein sequence ID" value="RVT90928.1"/>
    <property type="molecule type" value="Genomic_DNA"/>
</dbReference>
<protein>
    <submittedName>
        <fullName evidence="3">SDR family oxidoreductase</fullName>
    </submittedName>
</protein>
<evidence type="ECO:0000313" key="4">
    <source>
        <dbReference type="Proteomes" id="UP000282971"/>
    </source>
</evidence>
<proteinExistence type="inferred from homology"/>
<evidence type="ECO:0000256" key="1">
    <source>
        <dbReference type="ARBA" id="ARBA00006484"/>
    </source>
</evidence>
<dbReference type="AlphaFoldDB" id="A0A437LZS7"/>
<dbReference type="GO" id="GO:0016491">
    <property type="term" value="F:oxidoreductase activity"/>
    <property type="evidence" value="ECO:0007669"/>
    <property type="project" value="UniProtKB-KW"/>
</dbReference>
<comment type="similarity">
    <text evidence="1">Belongs to the short-chain dehydrogenases/reductases (SDR) family.</text>
</comment>
<keyword evidence="2" id="KW-0560">Oxidoreductase</keyword>
<reference evidence="3 4" key="1">
    <citation type="submission" date="2019-01" db="EMBL/GenBank/DDBJ databases">
        <authorList>
            <person name="Chen W.-M."/>
        </authorList>
    </citation>
    <scope>NUCLEOTIDE SEQUENCE [LARGE SCALE GENOMIC DNA]</scope>
    <source>
        <strain evidence="3 4">CCP-7</strain>
    </source>
</reference>
<dbReference type="OrthoDB" id="9803333at2"/>
<dbReference type="FunFam" id="3.40.50.720:FF:000084">
    <property type="entry name" value="Short-chain dehydrogenase reductase"/>
    <property type="match status" value="1"/>
</dbReference>
<evidence type="ECO:0000256" key="2">
    <source>
        <dbReference type="ARBA" id="ARBA00023002"/>
    </source>
</evidence>
<dbReference type="Proteomes" id="UP000282971">
    <property type="component" value="Unassembled WGS sequence"/>
</dbReference>
<dbReference type="Pfam" id="PF13561">
    <property type="entry name" value="adh_short_C2"/>
    <property type="match status" value="1"/>
</dbReference>
<keyword evidence="4" id="KW-1185">Reference proteome</keyword>
<dbReference type="SUPFAM" id="SSF51735">
    <property type="entry name" value="NAD(P)-binding Rossmann-fold domains"/>
    <property type="match status" value="1"/>
</dbReference>
<evidence type="ECO:0000313" key="3">
    <source>
        <dbReference type="EMBL" id="RVT90928.1"/>
    </source>
</evidence>
<dbReference type="Gene3D" id="3.40.50.720">
    <property type="entry name" value="NAD(P)-binding Rossmann-like Domain"/>
    <property type="match status" value="1"/>
</dbReference>